<dbReference type="SUPFAM" id="SSF53474">
    <property type="entry name" value="alpha/beta-Hydrolases"/>
    <property type="match status" value="1"/>
</dbReference>
<dbReference type="InterPro" id="IPR050228">
    <property type="entry name" value="Carboxylesterase_BioH"/>
</dbReference>
<dbReference type="STRING" id="247633.GP2143_13911"/>
<dbReference type="AlphaFoldDB" id="A0Y8A2"/>
<dbReference type="PRINTS" id="PR00412">
    <property type="entry name" value="EPOXHYDRLASE"/>
</dbReference>
<protein>
    <submittedName>
        <fullName evidence="2">Hydrolase, alpha/beta hydrolase fold family protein</fullName>
    </submittedName>
</protein>
<keyword evidence="3" id="KW-1185">Reference proteome</keyword>
<dbReference type="InterPro" id="IPR029058">
    <property type="entry name" value="AB_hydrolase_fold"/>
</dbReference>
<keyword evidence="2" id="KW-0378">Hydrolase</keyword>
<dbReference type="Gene3D" id="3.40.50.1820">
    <property type="entry name" value="alpha/beta hydrolase"/>
    <property type="match status" value="1"/>
</dbReference>
<evidence type="ECO:0000313" key="3">
    <source>
        <dbReference type="Proteomes" id="UP000004931"/>
    </source>
</evidence>
<dbReference type="GO" id="GO:0016787">
    <property type="term" value="F:hydrolase activity"/>
    <property type="evidence" value="ECO:0007669"/>
    <property type="project" value="UniProtKB-KW"/>
</dbReference>
<evidence type="ECO:0000259" key="1">
    <source>
        <dbReference type="Pfam" id="PF12697"/>
    </source>
</evidence>
<dbReference type="eggNOG" id="COG2267">
    <property type="taxonomic scope" value="Bacteria"/>
</dbReference>
<comment type="caution">
    <text evidence="2">The sequence shown here is derived from an EMBL/GenBank/DDBJ whole genome shotgun (WGS) entry which is preliminary data.</text>
</comment>
<accession>A0Y8A2</accession>
<feature type="domain" description="AB hydrolase-1" evidence="1">
    <location>
        <begin position="31"/>
        <end position="272"/>
    </location>
</feature>
<dbReference type="OrthoDB" id="5380819at2"/>
<name>A0Y8A2_9GAMM</name>
<dbReference type="PANTHER" id="PTHR43194">
    <property type="entry name" value="HYDROLASE ALPHA/BETA FOLD FAMILY"/>
    <property type="match status" value="1"/>
</dbReference>
<dbReference type="Proteomes" id="UP000004931">
    <property type="component" value="Unassembled WGS sequence"/>
</dbReference>
<gene>
    <name evidence="2" type="ORF">GP2143_13911</name>
</gene>
<dbReference type="InterPro" id="IPR000073">
    <property type="entry name" value="AB_hydrolase_1"/>
</dbReference>
<reference evidence="2 3" key="1">
    <citation type="journal article" date="2010" name="J. Bacteriol.">
        <title>Genome sequence of the oligotrophic marine Gammaproteobacterium HTCC2143, isolated from the Oregon Coast.</title>
        <authorList>
            <person name="Oh H.M."/>
            <person name="Kang I."/>
            <person name="Ferriera S."/>
            <person name="Giovannoni S.J."/>
            <person name="Cho J.C."/>
        </authorList>
    </citation>
    <scope>NUCLEOTIDE SEQUENCE [LARGE SCALE GENOMIC DNA]</scope>
    <source>
        <strain evidence="2 3">HTCC2143</strain>
    </source>
</reference>
<sequence>MTVSPKTLTFTGHNGLHLVADAYGSPSDTPVLFAHGGGQTRHAWGSTAKMLADRGYYSLSLDLRGHGDSAWCPDGNYQLDHYARDLVAVAAELKQKAHMVGASLGGLGAMVVEGEVAANTFASLTMVDITPRMEQSGVDQILGFMSAHSQHGFASLDEAANIIADYLPHRTRPKDNSGLAKNLRLGDDGRYRWHWDPAFITSSNVSHRHSPAPGETNSLDTVAARVKLPTHLIRGRLSQLVSEEAAQHFLEVVPQARFTDISGAGHMIAGDKNDIFTEAVVDFIGSVDQAS</sequence>
<dbReference type="EMBL" id="AAVT01000001">
    <property type="protein sequence ID" value="EAW32356.1"/>
    <property type="molecule type" value="Genomic_DNA"/>
</dbReference>
<evidence type="ECO:0000313" key="2">
    <source>
        <dbReference type="EMBL" id="EAW32356.1"/>
    </source>
</evidence>
<proteinExistence type="predicted"/>
<organism evidence="2 3">
    <name type="scientific">marine gamma proteobacterium HTCC2143</name>
    <dbReference type="NCBI Taxonomy" id="247633"/>
    <lineage>
        <taxon>Bacteria</taxon>
        <taxon>Pseudomonadati</taxon>
        <taxon>Pseudomonadota</taxon>
        <taxon>Gammaproteobacteria</taxon>
        <taxon>Cellvibrionales</taxon>
        <taxon>Spongiibacteraceae</taxon>
        <taxon>BD1-7 clade</taxon>
    </lineage>
</organism>
<dbReference type="InterPro" id="IPR000639">
    <property type="entry name" value="Epox_hydrolase-like"/>
</dbReference>
<dbReference type="PANTHER" id="PTHR43194:SF2">
    <property type="entry name" value="PEROXISOMAL MEMBRANE PROTEIN LPX1"/>
    <property type="match status" value="1"/>
</dbReference>
<dbReference type="Pfam" id="PF12697">
    <property type="entry name" value="Abhydrolase_6"/>
    <property type="match status" value="1"/>
</dbReference>